<proteinExistence type="predicted"/>
<feature type="compositionally biased region" description="Basic and acidic residues" evidence="1">
    <location>
        <begin position="93"/>
        <end position="107"/>
    </location>
</feature>
<dbReference type="EMBL" id="JACEFI010000050">
    <property type="protein sequence ID" value="KAH0591737.1"/>
    <property type="molecule type" value="Genomic_DNA"/>
</dbReference>
<reference evidence="2 3" key="1">
    <citation type="submission" date="2020-07" db="EMBL/GenBank/DDBJ databases">
        <title>Metarhizium humberi genome.</title>
        <authorList>
            <person name="Lysoe E."/>
        </authorList>
    </citation>
    <scope>NUCLEOTIDE SEQUENCE [LARGE SCALE GENOMIC DNA]</scope>
    <source>
        <strain evidence="2 3">ESALQ1638</strain>
    </source>
</reference>
<evidence type="ECO:0000256" key="1">
    <source>
        <dbReference type="SAM" id="MobiDB-lite"/>
    </source>
</evidence>
<evidence type="ECO:0000313" key="3">
    <source>
        <dbReference type="Proteomes" id="UP000764110"/>
    </source>
</evidence>
<name>A0A9P8S2L7_9HYPO</name>
<dbReference type="AlphaFoldDB" id="A0A9P8S2L7"/>
<sequence>MPVNFERQETWRAAGRGLEGETRWWLQSIDAHARTFSVAARSVTTLTMAKNRRIQCSMLHVRSREAQLVNAWPDRASPGPYYDLPAANSGKRGHSDSSRPDDENHEN</sequence>
<dbReference type="Proteomes" id="UP000764110">
    <property type="component" value="Unassembled WGS sequence"/>
</dbReference>
<organism evidence="2 3">
    <name type="scientific">Metarhizium humberi</name>
    <dbReference type="NCBI Taxonomy" id="2596975"/>
    <lineage>
        <taxon>Eukaryota</taxon>
        <taxon>Fungi</taxon>
        <taxon>Dikarya</taxon>
        <taxon>Ascomycota</taxon>
        <taxon>Pezizomycotina</taxon>
        <taxon>Sordariomycetes</taxon>
        <taxon>Hypocreomycetidae</taxon>
        <taxon>Hypocreales</taxon>
        <taxon>Clavicipitaceae</taxon>
        <taxon>Metarhizium</taxon>
    </lineage>
</organism>
<gene>
    <name evidence="2" type="ORF">MHUMG1_10537</name>
</gene>
<feature type="region of interest" description="Disordered" evidence="1">
    <location>
        <begin position="72"/>
        <end position="107"/>
    </location>
</feature>
<comment type="caution">
    <text evidence="2">The sequence shown here is derived from an EMBL/GenBank/DDBJ whole genome shotgun (WGS) entry which is preliminary data.</text>
</comment>
<protein>
    <submittedName>
        <fullName evidence="2">Uncharacterized protein</fullName>
    </submittedName>
</protein>
<accession>A0A9P8S2L7</accession>
<evidence type="ECO:0000313" key="2">
    <source>
        <dbReference type="EMBL" id="KAH0591737.1"/>
    </source>
</evidence>
<keyword evidence="3" id="KW-1185">Reference proteome</keyword>